<dbReference type="RefSeq" id="WP_252085665.1">
    <property type="nucleotide sequence ID" value="NZ_CP092418.1"/>
</dbReference>
<dbReference type="EMBL" id="CP092418">
    <property type="protein sequence ID" value="USD23319.1"/>
    <property type="molecule type" value="Genomic_DNA"/>
</dbReference>
<evidence type="ECO:0000313" key="2">
    <source>
        <dbReference type="Proteomes" id="UP001055658"/>
    </source>
</evidence>
<evidence type="ECO:0000313" key="1">
    <source>
        <dbReference type="EMBL" id="USD23319.1"/>
    </source>
</evidence>
<accession>A0ABY4VN91</accession>
<sequence>MSDLNKGVFVMHNKYALAACCILPDSVNNIEVSLQSMKEDMHNFVRSILSSLESQRGLIVDGYLLIILSKEPNSDIREVIQELEQDTKVCRKHVLWPSSDGSGLERAQYVTVLSLPKPLSSVSQPMSSFSLSTNAEKLLLEYKKQGNLDRLMDSIKNGVLRDADR</sequence>
<protein>
    <submittedName>
        <fullName evidence="1">Uncharacterized protein</fullName>
    </submittedName>
</protein>
<keyword evidence="2" id="KW-1185">Reference proteome</keyword>
<name>A0ABY4VN91_9GAMM</name>
<reference evidence="1" key="1">
    <citation type="submission" date="2022-02" db="EMBL/GenBank/DDBJ databases">
        <title>Coral-associated bacteria.</title>
        <authorList>
            <person name="Tang K."/>
            <person name="Wang X."/>
        </authorList>
    </citation>
    <scope>NUCLEOTIDE SEQUENCE</scope>
    <source>
        <strain evidence="1">SCSIO 43006</strain>
    </source>
</reference>
<dbReference type="Pfam" id="PF20289">
    <property type="entry name" value="MComp1"/>
    <property type="match status" value="1"/>
</dbReference>
<dbReference type="Proteomes" id="UP001055658">
    <property type="component" value="Chromosome"/>
</dbReference>
<organism evidence="1 2">
    <name type="scientific">Microbulbifer variabilis</name>
    <dbReference type="NCBI Taxonomy" id="266805"/>
    <lineage>
        <taxon>Bacteria</taxon>
        <taxon>Pseudomonadati</taxon>
        <taxon>Pseudomonadota</taxon>
        <taxon>Gammaproteobacteria</taxon>
        <taxon>Cellvibrionales</taxon>
        <taxon>Microbulbiferaceae</taxon>
        <taxon>Microbulbifer</taxon>
    </lineage>
</organism>
<proteinExistence type="predicted"/>
<dbReference type="InterPro" id="IPR046905">
    <property type="entry name" value="ABC-3C_MC1"/>
</dbReference>
<gene>
    <name evidence="1" type="ORF">MJO52_09335</name>
</gene>